<dbReference type="AlphaFoldDB" id="A0A2P2N1H6"/>
<organism evidence="1">
    <name type="scientific">Rhizophora mucronata</name>
    <name type="common">Asiatic mangrove</name>
    <dbReference type="NCBI Taxonomy" id="61149"/>
    <lineage>
        <taxon>Eukaryota</taxon>
        <taxon>Viridiplantae</taxon>
        <taxon>Streptophyta</taxon>
        <taxon>Embryophyta</taxon>
        <taxon>Tracheophyta</taxon>
        <taxon>Spermatophyta</taxon>
        <taxon>Magnoliopsida</taxon>
        <taxon>eudicotyledons</taxon>
        <taxon>Gunneridae</taxon>
        <taxon>Pentapetalae</taxon>
        <taxon>rosids</taxon>
        <taxon>fabids</taxon>
        <taxon>Malpighiales</taxon>
        <taxon>Rhizophoraceae</taxon>
        <taxon>Rhizophora</taxon>
    </lineage>
</organism>
<accession>A0A2P2N1H6</accession>
<protein>
    <submittedName>
        <fullName evidence="1">Uncharacterized protein</fullName>
    </submittedName>
</protein>
<dbReference type="EMBL" id="GGEC01055836">
    <property type="protein sequence ID" value="MBX36320.1"/>
    <property type="molecule type" value="Transcribed_RNA"/>
</dbReference>
<evidence type="ECO:0000313" key="1">
    <source>
        <dbReference type="EMBL" id="MBX36320.1"/>
    </source>
</evidence>
<reference evidence="1" key="1">
    <citation type="submission" date="2018-02" db="EMBL/GenBank/DDBJ databases">
        <title>Rhizophora mucronata_Transcriptome.</title>
        <authorList>
            <person name="Meera S.P."/>
            <person name="Sreeshan A."/>
            <person name="Augustine A."/>
        </authorList>
    </citation>
    <scope>NUCLEOTIDE SEQUENCE</scope>
    <source>
        <tissue evidence="1">Leaf</tissue>
    </source>
</reference>
<sequence length="29" mass="3528">MPNQNIKARHIKSKIMQSTFIQKEFQKPR</sequence>
<proteinExistence type="predicted"/>
<name>A0A2P2N1H6_RHIMU</name>